<feature type="transmembrane region" description="Helical" evidence="1">
    <location>
        <begin position="12"/>
        <end position="32"/>
    </location>
</feature>
<evidence type="ECO:0000313" key="3">
    <source>
        <dbReference type="Proteomes" id="UP000602198"/>
    </source>
</evidence>
<organism evidence="2 3">
    <name type="scientific">Nocardia acididurans</name>
    <dbReference type="NCBI Taxonomy" id="2802282"/>
    <lineage>
        <taxon>Bacteria</taxon>
        <taxon>Bacillati</taxon>
        <taxon>Actinomycetota</taxon>
        <taxon>Actinomycetes</taxon>
        <taxon>Mycobacteriales</taxon>
        <taxon>Nocardiaceae</taxon>
        <taxon>Nocardia</taxon>
    </lineage>
</organism>
<protein>
    <recommendedName>
        <fullName evidence="4">Lumazine-binding protein</fullName>
    </recommendedName>
</protein>
<gene>
    <name evidence="2" type="ORF">JK358_00615</name>
</gene>
<keyword evidence="1" id="KW-1133">Transmembrane helix</keyword>
<dbReference type="Proteomes" id="UP000602198">
    <property type="component" value="Unassembled WGS sequence"/>
</dbReference>
<proteinExistence type="predicted"/>
<keyword evidence="3" id="KW-1185">Reference proteome</keyword>
<comment type="caution">
    <text evidence="2">The sequence shown here is derived from an EMBL/GenBank/DDBJ whole genome shotgun (WGS) entry which is preliminary data.</text>
</comment>
<evidence type="ECO:0000256" key="1">
    <source>
        <dbReference type="SAM" id="Phobius"/>
    </source>
</evidence>
<dbReference type="Gene3D" id="3.10.450.50">
    <property type="match status" value="1"/>
</dbReference>
<keyword evidence="1" id="KW-0812">Transmembrane</keyword>
<dbReference type="SUPFAM" id="SSF54427">
    <property type="entry name" value="NTF2-like"/>
    <property type="match status" value="1"/>
</dbReference>
<reference evidence="2 3" key="1">
    <citation type="submission" date="2021-01" db="EMBL/GenBank/DDBJ databases">
        <title>WGS of actinomycetes isolated from Thailand.</title>
        <authorList>
            <person name="Thawai C."/>
        </authorList>
    </citation>
    <scope>NUCLEOTIDE SEQUENCE [LARGE SCALE GENOMIC DNA]</scope>
    <source>
        <strain evidence="2 3">LPG 2</strain>
    </source>
</reference>
<dbReference type="EMBL" id="JAERRJ010000001">
    <property type="protein sequence ID" value="MBL1072891.1"/>
    <property type="molecule type" value="Genomic_DNA"/>
</dbReference>
<keyword evidence="1" id="KW-0472">Membrane</keyword>
<evidence type="ECO:0008006" key="4">
    <source>
        <dbReference type="Google" id="ProtNLM"/>
    </source>
</evidence>
<name>A0ABS1LXZ6_9NOCA</name>
<sequence>MAKEPKSKRALVIAAAAVVAVLVIGGVLFAVLKNQSDNSPQAQVKKAISTYTDALSAGDLDGLRGITCGTQHDFYQNISAEQFAGVYQTSKEQKSIPVVKSVDAVQITGDTALAQATVYTEADPGKQSARTFDLRNTDGGWKVCDPVTSGQ</sequence>
<evidence type="ECO:0000313" key="2">
    <source>
        <dbReference type="EMBL" id="MBL1072891.1"/>
    </source>
</evidence>
<accession>A0ABS1LXZ6</accession>
<dbReference type="InterPro" id="IPR032710">
    <property type="entry name" value="NTF2-like_dom_sf"/>
</dbReference>